<reference evidence="4 5" key="1">
    <citation type="journal article" date="2021" name="BMC Biol.">
        <title>Horizontally acquired antibacterial genes associated with adaptive radiation of ladybird beetles.</title>
        <authorList>
            <person name="Li H.S."/>
            <person name="Tang X.F."/>
            <person name="Huang Y.H."/>
            <person name="Xu Z.Y."/>
            <person name="Chen M.L."/>
            <person name="Du X.Y."/>
            <person name="Qiu B.Y."/>
            <person name="Chen P.T."/>
            <person name="Zhang W."/>
            <person name="Slipinski A."/>
            <person name="Escalona H.E."/>
            <person name="Waterhouse R.M."/>
            <person name="Zwick A."/>
            <person name="Pang H."/>
        </authorList>
    </citation>
    <scope>NUCLEOTIDE SEQUENCE [LARGE SCALE GENOMIC DNA]</scope>
    <source>
        <strain evidence="4">SYSU2018</strain>
    </source>
</reference>
<dbReference type="EMBL" id="JABFTP020000144">
    <property type="protein sequence ID" value="KAL3281662.1"/>
    <property type="molecule type" value="Genomic_DNA"/>
</dbReference>
<feature type="region of interest" description="Disordered" evidence="3">
    <location>
        <begin position="1"/>
        <end position="45"/>
    </location>
</feature>
<evidence type="ECO:0000313" key="4">
    <source>
        <dbReference type="EMBL" id="KAL3281662.1"/>
    </source>
</evidence>
<proteinExistence type="inferred from homology"/>
<protein>
    <recommendedName>
        <fullName evidence="6">Protein SMG9</fullName>
    </recommendedName>
</protein>
<dbReference type="InterPro" id="IPR027417">
    <property type="entry name" value="P-loop_NTPase"/>
</dbReference>
<name>A0ABD2NSF4_9CUCU</name>
<accession>A0ABD2NSF4</accession>
<comment type="similarity">
    <text evidence="1">Belongs to the SMG9 family.</text>
</comment>
<dbReference type="PANTHER" id="PTHR14270:SF0">
    <property type="entry name" value="NONSENSE-MEDIATED MRNA DECAY FACTOR SMG9"/>
    <property type="match status" value="1"/>
</dbReference>
<keyword evidence="2" id="KW-0866">Nonsense-mediated mRNA decay</keyword>
<dbReference type="Gene3D" id="3.40.50.300">
    <property type="entry name" value="P-loop containing nucleotide triphosphate hydrolases"/>
    <property type="match status" value="1"/>
</dbReference>
<evidence type="ECO:0000256" key="1">
    <source>
        <dbReference type="ARBA" id="ARBA00007712"/>
    </source>
</evidence>
<dbReference type="InterPro" id="IPR019354">
    <property type="entry name" value="SMG8-like"/>
</dbReference>
<dbReference type="GO" id="GO:0000184">
    <property type="term" value="P:nuclear-transcribed mRNA catabolic process, nonsense-mediated decay"/>
    <property type="evidence" value="ECO:0007669"/>
    <property type="project" value="UniProtKB-KW"/>
</dbReference>
<dbReference type="AlphaFoldDB" id="A0ABD2NSF4"/>
<dbReference type="Proteomes" id="UP001516400">
    <property type="component" value="Unassembled WGS sequence"/>
</dbReference>
<evidence type="ECO:0008006" key="6">
    <source>
        <dbReference type="Google" id="ProtNLM"/>
    </source>
</evidence>
<organism evidence="4 5">
    <name type="scientific">Cryptolaemus montrouzieri</name>
    <dbReference type="NCBI Taxonomy" id="559131"/>
    <lineage>
        <taxon>Eukaryota</taxon>
        <taxon>Metazoa</taxon>
        <taxon>Ecdysozoa</taxon>
        <taxon>Arthropoda</taxon>
        <taxon>Hexapoda</taxon>
        <taxon>Insecta</taxon>
        <taxon>Pterygota</taxon>
        <taxon>Neoptera</taxon>
        <taxon>Endopterygota</taxon>
        <taxon>Coleoptera</taxon>
        <taxon>Polyphaga</taxon>
        <taxon>Cucujiformia</taxon>
        <taxon>Coccinelloidea</taxon>
        <taxon>Coccinellidae</taxon>
        <taxon>Scymninae</taxon>
        <taxon>Scymnini</taxon>
        <taxon>Cryptolaemus</taxon>
    </lineage>
</organism>
<dbReference type="PANTHER" id="PTHR14270">
    <property type="entry name" value="NONSENSE-MEDIATED MRNA DECAY FACTOR SMG9"/>
    <property type="match status" value="1"/>
</dbReference>
<evidence type="ECO:0000313" key="5">
    <source>
        <dbReference type="Proteomes" id="UP001516400"/>
    </source>
</evidence>
<comment type="caution">
    <text evidence="4">The sequence shown here is derived from an EMBL/GenBank/DDBJ whole genome shotgun (WGS) entry which is preliminary data.</text>
</comment>
<dbReference type="InterPro" id="IPR039177">
    <property type="entry name" value="SMG9"/>
</dbReference>
<evidence type="ECO:0000256" key="2">
    <source>
        <dbReference type="ARBA" id="ARBA00023161"/>
    </source>
</evidence>
<keyword evidence="5" id="KW-1185">Reference proteome</keyword>
<dbReference type="SUPFAM" id="SSF52540">
    <property type="entry name" value="P-loop containing nucleoside triphosphate hydrolases"/>
    <property type="match status" value="1"/>
</dbReference>
<evidence type="ECO:0000256" key="3">
    <source>
        <dbReference type="SAM" id="MobiDB-lite"/>
    </source>
</evidence>
<sequence>MSQHERGRTHKKKFISKDTPNNLGRSFFSSRNSSHRIGEDEENKSEIKIKQPTILLKTREQVEDVMSSPKRAVRETEATSTISGIISSNTEGSSTPQLKCMNKSVKFLDDGILYTENLQDFTQENSDFIVVGIIGQQGVGKSTIANLLASKRIDDELLVQMILNSQLPQDEMKSFINRFMNFDLKESMPENKFFSTQNLKDVENNRNRTNGIDIYINDNRVIFLDCQPFLSMSIMDDLVENENKRSNLVSEFIPSENSGEIQGLQMTSFLISVCHILVVVQDWFFDSNICR</sequence>
<dbReference type="Pfam" id="PF10220">
    <property type="entry name" value="Smg8_Smg9"/>
    <property type="match status" value="1"/>
</dbReference>
<gene>
    <name evidence="4" type="ORF">HHI36_004868</name>
</gene>